<gene>
    <name evidence="5" type="primary">tgt</name>
    <name evidence="7" type="ordered locus">Tlie_0636</name>
</gene>
<organism evidence="7 8">
    <name type="scientific">Thermovirga lienii (strain ATCC BAA-1197 / DSM 17291 / Cas60314)</name>
    <dbReference type="NCBI Taxonomy" id="580340"/>
    <lineage>
        <taxon>Bacteria</taxon>
        <taxon>Thermotogati</taxon>
        <taxon>Synergistota</taxon>
        <taxon>Synergistia</taxon>
        <taxon>Synergistales</taxon>
        <taxon>Thermovirgaceae</taxon>
        <taxon>Thermovirga</taxon>
    </lineage>
</organism>
<evidence type="ECO:0000256" key="4">
    <source>
        <dbReference type="ARBA" id="ARBA00050112"/>
    </source>
</evidence>
<dbReference type="AlphaFoldDB" id="G7V8T0"/>
<dbReference type="EC" id="2.4.2.29" evidence="5"/>
<evidence type="ECO:0000259" key="6">
    <source>
        <dbReference type="Pfam" id="PF01702"/>
    </source>
</evidence>
<dbReference type="UniPathway" id="UPA00392"/>
<comment type="cofactor">
    <cofactor evidence="5">
        <name>Zn(2+)</name>
        <dbReference type="ChEBI" id="CHEBI:29105"/>
    </cofactor>
    <text evidence="5">Binds 1 zinc ion per subunit.</text>
</comment>
<feature type="active site" description="Nucleophile" evidence="5">
    <location>
        <position position="265"/>
    </location>
</feature>
<dbReference type="GO" id="GO:0008479">
    <property type="term" value="F:tRNA-guanosine(34) queuine transglycosylase activity"/>
    <property type="evidence" value="ECO:0007669"/>
    <property type="project" value="UniProtKB-UniRule"/>
</dbReference>
<comment type="catalytic activity">
    <reaction evidence="4 5">
        <text>7-aminomethyl-7-carbaguanine + guanosine(34) in tRNA = 7-aminomethyl-7-carbaguanosine(34) in tRNA + guanine</text>
        <dbReference type="Rhea" id="RHEA:24104"/>
        <dbReference type="Rhea" id="RHEA-COMP:10341"/>
        <dbReference type="Rhea" id="RHEA-COMP:10342"/>
        <dbReference type="ChEBI" id="CHEBI:16235"/>
        <dbReference type="ChEBI" id="CHEBI:58703"/>
        <dbReference type="ChEBI" id="CHEBI:74269"/>
        <dbReference type="ChEBI" id="CHEBI:82833"/>
        <dbReference type="EC" id="2.4.2.29"/>
    </reaction>
</comment>
<dbReference type="HOGENOM" id="CLU_022060_0_1_0"/>
<keyword evidence="5" id="KW-0479">Metal-binding</keyword>
<dbReference type="GO" id="GO:0005829">
    <property type="term" value="C:cytosol"/>
    <property type="evidence" value="ECO:0007669"/>
    <property type="project" value="TreeGrafter"/>
</dbReference>
<reference evidence="8" key="1">
    <citation type="submission" date="2011-10" db="EMBL/GenBank/DDBJ databases">
        <title>The complete genome of chromosome of Thermovirga lienii DSM 17291.</title>
        <authorList>
            <consortium name="US DOE Joint Genome Institute (JGI-PGF)"/>
            <person name="Lucas S."/>
            <person name="Copeland A."/>
            <person name="Lapidus A."/>
            <person name="Glavina del Rio T."/>
            <person name="Dalin E."/>
            <person name="Tice H."/>
            <person name="Bruce D."/>
            <person name="Goodwin L."/>
            <person name="Pitluck S."/>
            <person name="Peters L."/>
            <person name="Mikhailova N."/>
            <person name="Saunders E."/>
            <person name="Kyrpides N."/>
            <person name="Mavromatis K."/>
            <person name="Ivanova N."/>
            <person name="Last F.I."/>
            <person name="Brettin T."/>
            <person name="Detter J.C."/>
            <person name="Han C."/>
            <person name="Larimer F."/>
            <person name="Land M."/>
            <person name="Hauser L."/>
            <person name="Markowitz V."/>
            <person name="Cheng J.-F."/>
            <person name="Hugenholtz P."/>
            <person name="Woyke T."/>
            <person name="Wu D."/>
            <person name="Spring S."/>
            <person name="Schroeder M."/>
            <person name="Brambilla E.-M."/>
            <person name="Klenk H.-P."/>
            <person name="Eisen J.A."/>
        </authorList>
    </citation>
    <scope>NUCLEOTIDE SEQUENCE [LARGE SCALE GENOMIC DNA]</scope>
    <source>
        <strain evidence="8">ATCC BAA-1197 / DSM 17291 / Cas60314</strain>
    </source>
</reference>
<feature type="region of interest" description="RNA binding" evidence="5">
    <location>
        <begin position="246"/>
        <end position="252"/>
    </location>
</feature>
<dbReference type="PANTHER" id="PTHR46499:SF1">
    <property type="entry name" value="QUEUINE TRNA-RIBOSYLTRANSFERASE"/>
    <property type="match status" value="1"/>
</dbReference>
<keyword evidence="1 5" id="KW-0328">Glycosyltransferase</keyword>
<feature type="binding site" evidence="5">
    <location>
        <position position="303"/>
    </location>
    <ligand>
        <name>Zn(2+)</name>
        <dbReference type="ChEBI" id="CHEBI:29105"/>
    </ligand>
</feature>
<evidence type="ECO:0000313" key="8">
    <source>
        <dbReference type="Proteomes" id="UP000005868"/>
    </source>
</evidence>
<evidence type="ECO:0000313" key="7">
    <source>
        <dbReference type="EMBL" id="AER66371.1"/>
    </source>
</evidence>
<dbReference type="InterPro" id="IPR050076">
    <property type="entry name" value="ArchSynthase1/Queuine_TRR"/>
</dbReference>
<dbReference type="NCBIfam" id="TIGR00430">
    <property type="entry name" value="Q_tRNA_tgt"/>
    <property type="match status" value="1"/>
</dbReference>
<name>G7V8T0_THELD</name>
<dbReference type="STRING" id="580340.Tlie_0636"/>
<dbReference type="NCBIfam" id="TIGR00449">
    <property type="entry name" value="tgt_general"/>
    <property type="match status" value="1"/>
</dbReference>
<feature type="binding site" evidence="5">
    <location>
        <position position="188"/>
    </location>
    <ligand>
        <name>substrate</name>
    </ligand>
</feature>
<dbReference type="FunFam" id="3.20.20.105:FF:000001">
    <property type="entry name" value="Queuine tRNA-ribosyltransferase"/>
    <property type="match status" value="1"/>
</dbReference>
<reference evidence="7 8" key="2">
    <citation type="journal article" date="2012" name="Stand. Genomic Sci.">
        <title>Genome sequence of the moderately thermophilic, amino-acid-degrading and sulfur-reducing bacterium Thermovirga lienii type strain (Cas60314(T)).</title>
        <authorList>
            <person name="Goker M."/>
            <person name="Saunders E."/>
            <person name="Lapidus A."/>
            <person name="Nolan M."/>
            <person name="Lucas S."/>
            <person name="Hammon N."/>
            <person name="Deshpande S."/>
            <person name="Cheng J.F."/>
            <person name="Han C."/>
            <person name="Tapia R."/>
            <person name="Goodwin L.A."/>
            <person name="Pitluck S."/>
            <person name="Liolios K."/>
            <person name="Mavromatis K."/>
            <person name="Pagani I."/>
            <person name="Ivanova N."/>
            <person name="Mikhailova N."/>
            <person name="Pati A."/>
            <person name="Chen A."/>
            <person name="Palaniappan K."/>
            <person name="Land M."/>
            <person name="Chang Y.J."/>
            <person name="Jeffries C.D."/>
            <person name="Brambilla E.M."/>
            <person name="Rohde M."/>
            <person name="Spring S."/>
            <person name="Detter J.C."/>
            <person name="Woyke T."/>
            <person name="Bristow J."/>
            <person name="Eisen J.A."/>
            <person name="Markowitz V."/>
            <person name="Hugenholtz P."/>
            <person name="Kyrpides N.C."/>
            <person name="Klenk H.P."/>
        </authorList>
    </citation>
    <scope>NUCLEOTIDE SEQUENCE [LARGE SCALE GENOMIC DNA]</scope>
    <source>
        <strain evidence="8">ATCC BAA-1197 / DSM 17291 / Cas60314</strain>
    </source>
</reference>
<comment type="similarity">
    <text evidence="5">Belongs to the queuine tRNA-ribosyltransferase family.</text>
</comment>
<protein>
    <recommendedName>
        <fullName evidence="5">Queuine tRNA-ribosyltransferase</fullName>
        <ecNumber evidence="5">2.4.2.29</ecNumber>
    </recommendedName>
    <alternativeName>
        <fullName evidence="5">Guanine insertion enzyme</fullName>
    </alternativeName>
    <alternativeName>
        <fullName evidence="5">tRNA-guanine transglycosylase</fullName>
    </alternativeName>
</protein>
<evidence type="ECO:0000256" key="3">
    <source>
        <dbReference type="ARBA" id="ARBA00022694"/>
    </source>
</evidence>
<feature type="binding site" evidence="5">
    <location>
        <position position="305"/>
    </location>
    <ligand>
        <name>Zn(2+)</name>
        <dbReference type="ChEBI" id="CHEBI:29105"/>
    </ligand>
</feature>
<feature type="binding site" evidence="5">
    <location>
        <position position="334"/>
    </location>
    <ligand>
        <name>Zn(2+)</name>
        <dbReference type="ChEBI" id="CHEBI:29105"/>
    </ligand>
</feature>
<dbReference type="Pfam" id="PF01702">
    <property type="entry name" value="TGT"/>
    <property type="match status" value="1"/>
</dbReference>
<proteinExistence type="inferred from homology"/>
<feature type="region of interest" description="RNA binding; important for wobble base 34 recognition" evidence="5">
    <location>
        <begin position="270"/>
        <end position="274"/>
    </location>
</feature>
<comment type="subunit">
    <text evidence="5">Homodimer. Within each dimer, one monomer is responsible for RNA recognition and catalysis, while the other monomer binds to the replacement base PreQ1.</text>
</comment>
<dbReference type="EMBL" id="CP003096">
    <property type="protein sequence ID" value="AER66371.1"/>
    <property type="molecule type" value="Genomic_DNA"/>
</dbReference>
<dbReference type="InterPro" id="IPR002616">
    <property type="entry name" value="tRNA_ribo_trans-like"/>
</dbReference>
<feature type="binding site" evidence="5">
    <location>
        <begin position="92"/>
        <end position="96"/>
    </location>
    <ligand>
        <name>substrate</name>
    </ligand>
</feature>
<dbReference type="Proteomes" id="UP000005868">
    <property type="component" value="Chromosome"/>
</dbReference>
<dbReference type="GO" id="GO:0008616">
    <property type="term" value="P:tRNA queuosine(34) biosynthetic process"/>
    <property type="evidence" value="ECO:0007669"/>
    <property type="project" value="UniProtKB-UniRule"/>
</dbReference>
<keyword evidence="8" id="KW-1185">Reference proteome</keyword>
<sequence length="373" mass="42096">MLKFKLEATCNKTKARAGVIETPHGKIETPVFMPVGTRATVKAMAPFELKAIGAQIILSNTYHLYLRPGADVVAEAGGLHNFMGWDRPILTDSGGFQVFSLSTLREITDDGVLFQSHLDGTRHFMTPEKATLVQEQLGSDIAMCFDECVPYPCSPENSYKAVERTIAWAERCKKAHKRSDQSLFGIVQGSVYPEQRIYCASELKKMDFPGYAIGGLSVGEPHEKMYQMLDVLSEELPHEKPRYLMGVGYPLNLLEGVARGVDMFDCVLPTRNGRNGTVFTYSGRINLKNKAYERDFSPIDPNCNCYACRNFSKAYIRHLYRSGEILASRLCTWHNLHFLVDLMSKARIAILEGSFEDFKRRFEDNFNDEGGRR</sequence>
<dbReference type="InterPro" id="IPR036511">
    <property type="entry name" value="TGT-like_sf"/>
</dbReference>
<feature type="active site" description="Proton acceptor" evidence="5">
    <location>
        <position position="92"/>
    </location>
</feature>
<evidence type="ECO:0000256" key="2">
    <source>
        <dbReference type="ARBA" id="ARBA00022679"/>
    </source>
</evidence>
<keyword evidence="5" id="KW-0671">Queuosine biosynthesis</keyword>
<dbReference type="Gene3D" id="3.20.20.105">
    <property type="entry name" value="Queuine tRNA-ribosyltransferase-like"/>
    <property type="match status" value="1"/>
</dbReference>
<keyword evidence="2 5" id="KW-0808">Transferase</keyword>
<feature type="binding site" evidence="5">
    <location>
        <position position="146"/>
    </location>
    <ligand>
        <name>substrate</name>
    </ligand>
</feature>
<accession>G7V8T0</accession>
<feature type="binding site" evidence="5">
    <location>
        <position position="308"/>
    </location>
    <ligand>
        <name>Zn(2+)</name>
        <dbReference type="ChEBI" id="CHEBI:29105"/>
    </ligand>
</feature>
<dbReference type="GO" id="GO:0046872">
    <property type="term" value="F:metal ion binding"/>
    <property type="evidence" value="ECO:0007669"/>
    <property type="project" value="UniProtKB-KW"/>
</dbReference>
<dbReference type="InterPro" id="IPR004803">
    <property type="entry name" value="TGT"/>
</dbReference>
<feature type="binding site" evidence="5">
    <location>
        <position position="215"/>
    </location>
    <ligand>
        <name>substrate</name>
    </ligand>
</feature>
<evidence type="ECO:0000256" key="5">
    <source>
        <dbReference type="HAMAP-Rule" id="MF_00168"/>
    </source>
</evidence>
<dbReference type="PANTHER" id="PTHR46499">
    <property type="entry name" value="QUEUINE TRNA-RIBOSYLTRANSFERASE"/>
    <property type="match status" value="1"/>
</dbReference>
<dbReference type="KEGG" id="tli:Tlie_0636"/>
<dbReference type="HAMAP" id="MF_00168">
    <property type="entry name" value="Q_tRNA_Tgt"/>
    <property type="match status" value="1"/>
</dbReference>
<dbReference type="SUPFAM" id="SSF51713">
    <property type="entry name" value="tRNA-guanine transglycosylase"/>
    <property type="match status" value="1"/>
</dbReference>
<comment type="pathway">
    <text evidence="5">tRNA modification; tRNA-queuosine biosynthesis.</text>
</comment>
<keyword evidence="5" id="KW-0862">Zinc</keyword>
<keyword evidence="3 5" id="KW-0819">tRNA processing</keyword>
<comment type="function">
    <text evidence="5">Catalyzes the base-exchange of a guanine (G) residue with the queuine precursor 7-aminomethyl-7-deazaguanine (PreQ1) at position 34 (anticodon wobble position) in tRNAs with GU(N) anticodons (tRNA-Asp, -Asn, -His and -Tyr). Catalysis occurs through a double-displacement mechanism. The nucleophile active site attacks the C1' of nucleotide 34 to detach the guanine base from the RNA, forming a covalent enzyme-RNA intermediate. The proton acceptor active site deprotonates the incoming PreQ1, allowing a nucleophilic attack on the C1' of the ribose to form the product. After dissociation, two additional enzymatic reactions on the tRNA convert PreQ1 to queuine (Q), resulting in the hypermodified nucleoside queuosine (7-(((4,5-cis-dihydroxy-2-cyclopenten-1-yl)amino)methyl)-7-deazaguanosine).</text>
</comment>
<dbReference type="eggNOG" id="COG0343">
    <property type="taxonomic scope" value="Bacteria"/>
</dbReference>
<feature type="domain" description="tRNA-guanine(15) transglycosylase-like" evidence="6">
    <location>
        <begin position="13"/>
        <end position="366"/>
    </location>
</feature>
<evidence type="ECO:0000256" key="1">
    <source>
        <dbReference type="ARBA" id="ARBA00022676"/>
    </source>
</evidence>